<dbReference type="GO" id="GO:0016020">
    <property type="term" value="C:membrane"/>
    <property type="evidence" value="ECO:0007669"/>
    <property type="project" value="UniProtKB-SubCell"/>
</dbReference>
<keyword evidence="4 6" id="KW-1133">Transmembrane helix</keyword>
<dbReference type="InterPro" id="IPR044770">
    <property type="entry name" value="MFS_spinster-like"/>
</dbReference>
<dbReference type="PANTHER" id="PTHR23505">
    <property type="entry name" value="SPINSTER"/>
    <property type="match status" value="1"/>
</dbReference>
<comment type="caution">
    <text evidence="7">The sequence shown here is derived from an EMBL/GenBank/DDBJ whole genome shotgun (WGS) entry which is preliminary data.</text>
</comment>
<keyword evidence="3 6" id="KW-0812">Transmembrane</keyword>
<keyword evidence="2" id="KW-0813">Transport</keyword>
<dbReference type="PANTHER" id="PTHR23505:SF88">
    <property type="entry name" value="MAJOR FACILITATOR SUPERFAMILY (MFS) PROFILE DOMAIN-CONTAINING PROTEIN"/>
    <property type="match status" value="1"/>
</dbReference>
<keyword evidence="5 6" id="KW-0472">Membrane</keyword>
<proteinExistence type="predicted"/>
<evidence type="ECO:0008006" key="9">
    <source>
        <dbReference type="Google" id="ProtNLM"/>
    </source>
</evidence>
<dbReference type="AlphaFoldDB" id="A0A368FFV1"/>
<name>A0A368FFV1_ANCCA</name>
<evidence type="ECO:0000313" key="8">
    <source>
        <dbReference type="Proteomes" id="UP000252519"/>
    </source>
</evidence>
<evidence type="ECO:0000256" key="2">
    <source>
        <dbReference type="ARBA" id="ARBA00022448"/>
    </source>
</evidence>
<dbReference type="STRING" id="29170.A0A368FFV1"/>
<organism evidence="7 8">
    <name type="scientific">Ancylostoma caninum</name>
    <name type="common">Dog hookworm</name>
    <dbReference type="NCBI Taxonomy" id="29170"/>
    <lineage>
        <taxon>Eukaryota</taxon>
        <taxon>Metazoa</taxon>
        <taxon>Ecdysozoa</taxon>
        <taxon>Nematoda</taxon>
        <taxon>Chromadorea</taxon>
        <taxon>Rhabditida</taxon>
        <taxon>Rhabditina</taxon>
        <taxon>Rhabditomorpha</taxon>
        <taxon>Strongyloidea</taxon>
        <taxon>Ancylostomatidae</taxon>
        <taxon>Ancylostomatinae</taxon>
        <taxon>Ancylostoma</taxon>
    </lineage>
</organism>
<sequence length="127" mass="14400">MLRSGYGPFKCVQTIRSDPIICGVGALIGVPTLYFALHFILIDMTSAWILMFITITASCFNWAINVDMVMAVVIPTRRNTANSWQILLSHMFGDASSPYIVGMVGNSHFYNLWFFFTSYHHSAYFKL</sequence>
<dbReference type="EMBL" id="JOJR01001745">
    <property type="protein sequence ID" value="RCN29879.1"/>
    <property type="molecule type" value="Genomic_DNA"/>
</dbReference>
<feature type="transmembrane region" description="Helical" evidence="6">
    <location>
        <begin position="20"/>
        <end position="42"/>
    </location>
</feature>
<dbReference type="OrthoDB" id="6770063at2759"/>
<dbReference type="Proteomes" id="UP000252519">
    <property type="component" value="Unassembled WGS sequence"/>
</dbReference>
<accession>A0A368FFV1</accession>
<keyword evidence="8" id="KW-1185">Reference proteome</keyword>
<reference evidence="7 8" key="1">
    <citation type="submission" date="2014-10" db="EMBL/GenBank/DDBJ databases">
        <title>Draft genome of the hookworm Ancylostoma caninum.</title>
        <authorList>
            <person name="Mitreva M."/>
        </authorList>
    </citation>
    <scope>NUCLEOTIDE SEQUENCE [LARGE SCALE GENOMIC DNA]</scope>
    <source>
        <strain evidence="7 8">Baltimore</strain>
    </source>
</reference>
<protein>
    <recommendedName>
        <fullName evidence="9">Major facilitator superfamily (MFS) profile domain-containing protein</fullName>
    </recommendedName>
</protein>
<gene>
    <name evidence="7" type="ORF">ANCCAN_24359</name>
</gene>
<comment type="subcellular location">
    <subcellularLocation>
        <location evidence="1">Membrane</location>
        <topology evidence="1">Multi-pass membrane protein</topology>
    </subcellularLocation>
</comment>
<feature type="transmembrane region" description="Helical" evidence="6">
    <location>
        <begin position="48"/>
        <end position="74"/>
    </location>
</feature>
<evidence type="ECO:0000256" key="1">
    <source>
        <dbReference type="ARBA" id="ARBA00004141"/>
    </source>
</evidence>
<evidence type="ECO:0000256" key="3">
    <source>
        <dbReference type="ARBA" id="ARBA00022692"/>
    </source>
</evidence>
<evidence type="ECO:0000256" key="5">
    <source>
        <dbReference type="ARBA" id="ARBA00023136"/>
    </source>
</evidence>
<evidence type="ECO:0000256" key="6">
    <source>
        <dbReference type="SAM" id="Phobius"/>
    </source>
</evidence>
<evidence type="ECO:0000256" key="4">
    <source>
        <dbReference type="ARBA" id="ARBA00022989"/>
    </source>
</evidence>
<evidence type="ECO:0000313" key="7">
    <source>
        <dbReference type="EMBL" id="RCN29879.1"/>
    </source>
</evidence>